<sequence length="89" mass="10455">MNKSIYSPEMIAVRTWLRSERIRLGLTMRELAHRLDRPHSFVQRVEEGDRRLDVVEFVWYCQALGIDPALGLELILSHHSYSISHKPIN</sequence>
<organism evidence="2 3">
    <name type="scientific">Moraxella porci DSM 25326</name>
    <dbReference type="NCBI Taxonomy" id="573983"/>
    <lineage>
        <taxon>Bacteria</taxon>
        <taxon>Pseudomonadati</taxon>
        <taxon>Pseudomonadota</taxon>
        <taxon>Gammaproteobacteria</taxon>
        <taxon>Moraxellales</taxon>
        <taxon>Moraxellaceae</taxon>
        <taxon>Moraxella</taxon>
    </lineage>
</organism>
<keyword evidence="3" id="KW-1185">Reference proteome</keyword>
<dbReference type="GO" id="GO:0003677">
    <property type="term" value="F:DNA binding"/>
    <property type="evidence" value="ECO:0007669"/>
    <property type="project" value="InterPro"/>
</dbReference>
<proteinExistence type="predicted"/>
<dbReference type="SUPFAM" id="SSF47413">
    <property type="entry name" value="lambda repressor-like DNA-binding domains"/>
    <property type="match status" value="1"/>
</dbReference>
<evidence type="ECO:0000313" key="3">
    <source>
        <dbReference type="Proteomes" id="UP000190683"/>
    </source>
</evidence>
<dbReference type="PROSITE" id="PS50943">
    <property type="entry name" value="HTH_CROC1"/>
    <property type="match status" value="1"/>
</dbReference>
<dbReference type="EMBL" id="MUYV01000010">
    <property type="protein sequence ID" value="OOS24311.1"/>
    <property type="molecule type" value="Genomic_DNA"/>
</dbReference>
<reference evidence="2 3" key="1">
    <citation type="submission" date="2017-02" db="EMBL/GenBank/DDBJ databases">
        <title>Draft genome sequence of Moraxella porci CCUG 54912T type strain.</title>
        <authorList>
            <person name="Salva-Serra F."/>
            <person name="Engstrom-Jakobsson H."/>
            <person name="Thorell K."/>
            <person name="Jaen-Luchoro D."/>
            <person name="Gonzales-Siles L."/>
            <person name="Karlsson R."/>
            <person name="Yazdan S."/>
            <person name="Boulund F."/>
            <person name="Johnning A."/>
            <person name="Engstrand L."/>
            <person name="Kristiansson E."/>
            <person name="Moore E."/>
        </authorList>
    </citation>
    <scope>NUCLEOTIDE SEQUENCE [LARGE SCALE GENOMIC DNA]</scope>
    <source>
        <strain evidence="2 3">CCUG 54912</strain>
    </source>
</reference>
<dbReference type="InterPro" id="IPR001387">
    <property type="entry name" value="Cro/C1-type_HTH"/>
</dbReference>
<dbReference type="STRING" id="573983.B0681_07265"/>
<dbReference type="AlphaFoldDB" id="A0A1T0CQ83"/>
<dbReference type="RefSeq" id="WP_078318082.1">
    <property type="nucleotide sequence ID" value="NZ_MUYV01000010.1"/>
</dbReference>
<dbReference type="Proteomes" id="UP000190683">
    <property type="component" value="Unassembled WGS sequence"/>
</dbReference>
<evidence type="ECO:0000259" key="1">
    <source>
        <dbReference type="PROSITE" id="PS50943"/>
    </source>
</evidence>
<gene>
    <name evidence="2" type="ORF">B0681_07265</name>
</gene>
<comment type="caution">
    <text evidence="2">The sequence shown here is derived from an EMBL/GenBank/DDBJ whole genome shotgun (WGS) entry which is preliminary data.</text>
</comment>
<feature type="domain" description="HTH cro/C1-type" evidence="1">
    <location>
        <begin position="17"/>
        <end position="72"/>
    </location>
</feature>
<dbReference type="Gene3D" id="1.10.260.40">
    <property type="entry name" value="lambda repressor-like DNA-binding domains"/>
    <property type="match status" value="1"/>
</dbReference>
<name>A0A1T0CQ83_9GAMM</name>
<dbReference type="InterPro" id="IPR010982">
    <property type="entry name" value="Lambda_DNA-bd_dom_sf"/>
</dbReference>
<evidence type="ECO:0000313" key="2">
    <source>
        <dbReference type="EMBL" id="OOS24311.1"/>
    </source>
</evidence>
<accession>A0A1T0CQ83</accession>
<dbReference type="CDD" id="cd00093">
    <property type="entry name" value="HTH_XRE"/>
    <property type="match status" value="1"/>
</dbReference>
<dbReference type="Pfam" id="PF13560">
    <property type="entry name" value="HTH_31"/>
    <property type="match status" value="1"/>
</dbReference>
<protein>
    <submittedName>
        <fullName evidence="2">Transcriptional regulator</fullName>
    </submittedName>
</protein>